<comment type="caution">
    <text evidence="2">The sequence shown here is derived from an EMBL/GenBank/DDBJ whole genome shotgun (WGS) entry which is preliminary data.</text>
</comment>
<feature type="compositionally biased region" description="Low complexity" evidence="1">
    <location>
        <begin position="191"/>
        <end position="207"/>
    </location>
</feature>
<evidence type="ECO:0000256" key="1">
    <source>
        <dbReference type="SAM" id="MobiDB-lite"/>
    </source>
</evidence>
<protein>
    <submittedName>
        <fullName evidence="2">Uncharacterized protein</fullName>
    </submittedName>
</protein>
<accession>A0A1J4MNW2</accession>
<evidence type="ECO:0000313" key="2">
    <source>
        <dbReference type="EMBL" id="OII75864.1"/>
    </source>
</evidence>
<gene>
    <name evidence="2" type="ORF">cand_028930</name>
</gene>
<organism evidence="2 3">
    <name type="scientific">Cryptosporidium andersoni</name>
    <dbReference type="NCBI Taxonomy" id="117008"/>
    <lineage>
        <taxon>Eukaryota</taxon>
        <taxon>Sar</taxon>
        <taxon>Alveolata</taxon>
        <taxon>Apicomplexa</taxon>
        <taxon>Conoidasida</taxon>
        <taxon>Coccidia</taxon>
        <taxon>Eucoccidiorida</taxon>
        <taxon>Eimeriorina</taxon>
        <taxon>Cryptosporidiidae</taxon>
        <taxon>Cryptosporidium</taxon>
    </lineage>
</organism>
<evidence type="ECO:0000313" key="3">
    <source>
        <dbReference type="Proteomes" id="UP000186804"/>
    </source>
</evidence>
<dbReference type="GeneID" id="92367077"/>
<dbReference type="VEuPathDB" id="CryptoDB:cand_028930"/>
<sequence>MANNDDNDIFKENPNFDNNCLDPEDITETSFSPVSINGNNTFNTSTSITTHLSSSHADNSAIQPSYNLNKLQTGSIIDVKESTYSPIDKSQYSLPSYSTVNNNQSEYHNPPQLYRSFNDLNGSSISGSLEAIERESQKRSASCYDSPILDNSSTIYLDKTKKNLHNQQYRHYTQQQLEGVDDILASQHYQPYQQHSQHNQPNPINQSDLKSKYNQNSQIEFSNFYK</sequence>
<feature type="region of interest" description="Disordered" evidence="1">
    <location>
        <begin position="191"/>
        <end position="213"/>
    </location>
</feature>
<name>A0A1J4MNW2_9CRYT</name>
<dbReference type="RefSeq" id="XP_067067710.1">
    <property type="nucleotide sequence ID" value="XM_067213120.1"/>
</dbReference>
<dbReference type="AlphaFoldDB" id="A0A1J4MNW2"/>
<dbReference type="EMBL" id="LRBS01000076">
    <property type="protein sequence ID" value="OII75864.1"/>
    <property type="molecule type" value="Genomic_DNA"/>
</dbReference>
<reference evidence="2 3" key="1">
    <citation type="submission" date="2016-10" db="EMBL/GenBank/DDBJ databases">
        <title>Reductive evolution of mitochondrial metabolism and differential evolution of invasion-related proteins in Cryptosporidium.</title>
        <authorList>
            <person name="Liu S."/>
            <person name="Roellig D.M."/>
            <person name="Guo Y."/>
            <person name="Li N."/>
            <person name="Frace M.A."/>
            <person name="Tang K."/>
            <person name="Zhang L."/>
            <person name="Feng Y."/>
            <person name="Xiao L."/>
        </authorList>
    </citation>
    <scope>NUCLEOTIDE SEQUENCE [LARGE SCALE GENOMIC DNA]</scope>
    <source>
        <strain evidence="2">30847</strain>
    </source>
</reference>
<proteinExistence type="predicted"/>
<dbReference type="Proteomes" id="UP000186804">
    <property type="component" value="Unassembled WGS sequence"/>
</dbReference>
<feature type="region of interest" description="Disordered" evidence="1">
    <location>
        <begin position="1"/>
        <end position="20"/>
    </location>
</feature>
<keyword evidence="3" id="KW-1185">Reference proteome</keyword>